<dbReference type="EMBL" id="BK015862">
    <property type="protein sequence ID" value="DAD70288.1"/>
    <property type="molecule type" value="Genomic_DNA"/>
</dbReference>
<sequence length="150" mass="16794">MSRRGIDIKMFSGKVIQKAANDIKRYDKETQGKIRNVIAKGTIAVMKAAIIKAPMGPTGSLKAGIHSEMEREKPQGIVKSDAPHSHLVEFGTVERIASNDPRKGKKAMRINDKFVSGTIRTGKMPKRPFMRPAMMQERGKIENEMEKVFQ</sequence>
<dbReference type="NCBIfam" id="TIGR01725">
    <property type="entry name" value="phge_HK97_gp10"/>
    <property type="match status" value="1"/>
</dbReference>
<proteinExistence type="predicted"/>
<accession>A0A8S5LKC1</accession>
<dbReference type="Pfam" id="PF04883">
    <property type="entry name" value="HK97-gp10_like"/>
    <property type="match status" value="1"/>
</dbReference>
<name>A0A8S5LKC1_9CAUD</name>
<protein>
    <submittedName>
        <fullName evidence="1">Putative tail-component</fullName>
    </submittedName>
</protein>
<reference evidence="1" key="1">
    <citation type="journal article" date="2021" name="Proc. Natl. Acad. Sci. U.S.A.">
        <title>A Catalog of Tens of Thousands of Viruses from Human Metagenomes Reveals Hidden Associations with Chronic Diseases.</title>
        <authorList>
            <person name="Tisza M.J."/>
            <person name="Buck C.B."/>
        </authorList>
    </citation>
    <scope>NUCLEOTIDE SEQUENCE</scope>
    <source>
        <strain evidence="1">CtXPh6</strain>
    </source>
</reference>
<dbReference type="InterPro" id="IPR010064">
    <property type="entry name" value="HK97-gp10_tail"/>
</dbReference>
<organism evidence="1">
    <name type="scientific">Siphoviridae sp. ctXPh6</name>
    <dbReference type="NCBI Taxonomy" id="2827578"/>
    <lineage>
        <taxon>Viruses</taxon>
        <taxon>Duplodnaviria</taxon>
        <taxon>Heunggongvirae</taxon>
        <taxon>Uroviricota</taxon>
        <taxon>Caudoviricetes</taxon>
    </lineage>
</organism>
<evidence type="ECO:0000313" key="1">
    <source>
        <dbReference type="EMBL" id="DAD70288.1"/>
    </source>
</evidence>